<keyword evidence="2" id="KW-1185">Reference proteome</keyword>
<organism evidence="1 2">
    <name type="scientific">Suillus luteus UH-Slu-Lm8-n1</name>
    <dbReference type="NCBI Taxonomy" id="930992"/>
    <lineage>
        <taxon>Eukaryota</taxon>
        <taxon>Fungi</taxon>
        <taxon>Dikarya</taxon>
        <taxon>Basidiomycota</taxon>
        <taxon>Agaricomycotina</taxon>
        <taxon>Agaricomycetes</taxon>
        <taxon>Agaricomycetidae</taxon>
        <taxon>Boletales</taxon>
        <taxon>Suillineae</taxon>
        <taxon>Suillaceae</taxon>
        <taxon>Suillus</taxon>
    </lineage>
</organism>
<dbReference type="EMBL" id="KN835579">
    <property type="protein sequence ID" value="KIK35905.1"/>
    <property type="molecule type" value="Genomic_DNA"/>
</dbReference>
<protein>
    <submittedName>
        <fullName evidence="1">Uncharacterized protein</fullName>
    </submittedName>
</protein>
<reference evidence="1 2" key="1">
    <citation type="submission" date="2014-04" db="EMBL/GenBank/DDBJ databases">
        <authorList>
            <consortium name="DOE Joint Genome Institute"/>
            <person name="Kuo A."/>
            <person name="Ruytinx J."/>
            <person name="Rineau F."/>
            <person name="Colpaert J."/>
            <person name="Kohler A."/>
            <person name="Nagy L.G."/>
            <person name="Floudas D."/>
            <person name="Copeland A."/>
            <person name="Barry K.W."/>
            <person name="Cichocki N."/>
            <person name="Veneault-Fourrey C."/>
            <person name="LaButti K."/>
            <person name="Lindquist E.A."/>
            <person name="Lipzen A."/>
            <person name="Lundell T."/>
            <person name="Morin E."/>
            <person name="Murat C."/>
            <person name="Sun H."/>
            <person name="Tunlid A."/>
            <person name="Henrissat B."/>
            <person name="Grigoriev I.V."/>
            <person name="Hibbett D.S."/>
            <person name="Martin F."/>
            <person name="Nordberg H.P."/>
            <person name="Cantor M.N."/>
            <person name="Hua S.X."/>
        </authorList>
    </citation>
    <scope>NUCLEOTIDE SEQUENCE [LARGE SCALE GENOMIC DNA]</scope>
    <source>
        <strain evidence="1 2">UH-Slu-Lm8-n1</strain>
    </source>
</reference>
<dbReference type="InParanoid" id="A0A0C9ZEL6"/>
<name>A0A0C9ZEL6_9AGAM</name>
<dbReference type="Proteomes" id="UP000054485">
    <property type="component" value="Unassembled WGS sequence"/>
</dbReference>
<evidence type="ECO:0000313" key="1">
    <source>
        <dbReference type="EMBL" id="KIK35905.1"/>
    </source>
</evidence>
<proteinExistence type="predicted"/>
<accession>A0A0C9ZEL6</accession>
<dbReference type="AlphaFoldDB" id="A0A0C9ZEL6"/>
<sequence length="138" mass="15659">MGRWAQYDEDDYRLPEGMKRVCYDADSGRYYFRDSAGLVYEGPVGSRFGVLTLVSEIPTSIPKVDLHAPILALDENGTPYNFRGLGTSYRALVSFFLIPASSIADTVRSTKQRLGWDRALARIRRWRVLPLGKTRHSD</sequence>
<dbReference type="HOGENOM" id="CLU_1856629_0_0_1"/>
<evidence type="ECO:0000313" key="2">
    <source>
        <dbReference type="Proteomes" id="UP000054485"/>
    </source>
</evidence>
<gene>
    <name evidence="1" type="ORF">CY34DRAFT_811803</name>
</gene>
<reference evidence="2" key="2">
    <citation type="submission" date="2015-01" db="EMBL/GenBank/DDBJ databases">
        <title>Evolutionary Origins and Diversification of the Mycorrhizal Mutualists.</title>
        <authorList>
            <consortium name="DOE Joint Genome Institute"/>
            <consortium name="Mycorrhizal Genomics Consortium"/>
            <person name="Kohler A."/>
            <person name="Kuo A."/>
            <person name="Nagy L.G."/>
            <person name="Floudas D."/>
            <person name="Copeland A."/>
            <person name="Barry K.W."/>
            <person name="Cichocki N."/>
            <person name="Veneault-Fourrey C."/>
            <person name="LaButti K."/>
            <person name="Lindquist E.A."/>
            <person name="Lipzen A."/>
            <person name="Lundell T."/>
            <person name="Morin E."/>
            <person name="Murat C."/>
            <person name="Riley R."/>
            <person name="Ohm R."/>
            <person name="Sun H."/>
            <person name="Tunlid A."/>
            <person name="Henrissat B."/>
            <person name="Grigoriev I.V."/>
            <person name="Hibbett D.S."/>
            <person name="Martin F."/>
        </authorList>
    </citation>
    <scope>NUCLEOTIDE SEQUENCE [LARGE SCALE GENOMIC DNA]</scope>
    <source>
        <strain evidence="2">UH-Slu-Lm8-n1</strain>
    </source>
</reference>
<dbReference type="OrthoDB" id="2107166at2759"/>